<feature type="binding site" evidence="5">
    <location>
        <position position="178"/>
    </location>
    <ligand>
        <name>Fe cation</name>
        <dbReference type="ChEBI" id="CHEBI:24875"/>
        <note>catalytic</note>
    </ligand>
</feature>
<comment type="caution">
    <text evidence="6">The sequence shown here is derived from an EMBL/GenBank/DDBJ whole genome shotgun (WGS) entry which is preliminary data.</text>
</comment>
<dbReference type="PANTHER" id="PTHR10543:SF24">
    <property type="entry name" value="CAROTENOID ISOMEROOXYGENASE"/>
    <property type="match status" value="1"/>
</dbReference>
<feature type="binding site" evidence="5">
    <location>
        <position position="515"/>
    </location>
    <ligand>
        <name>Fe cation</name>
        <dbReference type="ChEBI" id="CHEBI:24875"/>
        <note>catalytic</note>
    </ligand>
</feature>
<keyword evidence="2 5" id="KW-0479">Metal-binding</keyword>
<reference evidence="6 7" key="1">
    <citation type="submission" date="2020-04" db="EMBL/GenBank/DDBJ databases">
        <authorList>
            <person name="Laetsch R D."/>
            <person name="Stevens L."/>
            <person name="Kumar S."/>
            <person name="Blaxter L. M."/>
        </authorList>
    </citation>
    <scope>NUCLEOTIDE SEQUENCE [LARGE SCALE GENOMIC DNA]</scope>
</reference>
<gene>
    <name evidence="6" type="ORF">CBOVIS_LOCUS6860</name>
</gene>
<evidence type="ECO:0000256" key="3">
    <source>
        <dbReference type="ARBA" id="ARBA00023002"/>
    </source>
</evidence>
<organism evidence="6 7">
    <name type="scientific">Caenorhabditis bovis</name>
    <dbReference type="NCBI Taxonomy" id="2654633"/>
    <lineage>
        <taxon>Eukaryota</taxon>
        <taxon>Metazoa</taxon>
        <taxon>Ecdysozoa</taxon>
        <taxon>Nematoda</taxon>
        <taxon>Chromadorea</taxon>
        <taxon>Rhabditida</taxon>
        <taxon>Rhabditina</taxon>
        <taxon>Rhabditomorpha</taxon>
        <taxon>Rhabditoidea</taxon>
        <taxon>Rhabditidae</taxon>
        <taxon>Peloderinae</taxon>
        <taxon>Caenorhabditis</taxon>
    </lineage>
</organism>
<sequence length="523" mass="60509">MAEFENEGYARLFHNFENVIEPKECAKIGNVPDWLKGSMIRNGPGMFEIGDTKYNHWFDGLAYMQRYYFENGKMFYSARFLESEAYRENMSKNRIVRSSFGTAAFADPCKTIFARFFSYFFENEPKHDNANVYFAPLGDRLFACTETPQMIQVDETTLESKEEVDVGKYVSLHNCTAHHGIDDDGNIFNIGSKFGEGYVLTFTENSKQGEAWEKTRLIGLVPSTDRFNPTYIHSFGMSQNYFVLFESPVRINVKRLMLRNIFPISYRETLYWDDSKDVKVFVMNKKSGNLLPFKITMEKFFTFHHANTYEKDGCIVVDYCRMNRSGNFDALLIENMKTGTFKNDPQFLPYFSRCVIPLEIPKDAKVGQNLLEHLEWAKGYQAIVQKDGSLRVIEKRLCEVSMEFPKFNEKMNMREYQFVYGSSILGDTNLNGIIKIDLKNATHLIWKKENEHQICGEPIFVKDPNGSLEDDGLLIVPVMTLNDGQNPFVLILDAKTLHETARFVIPEARIPLGFHAFYRSHVV</sequence>
<dbReference type="GO" id="GO:0016121">
    <property type="term" value="P:carotene catabolic process"/>
    <property type="evidence" value="ECO:0007669"/>
    <property type="project" value="TreeGrafter"/>
</dbReference>
<comment type="similarity">
    <text evidence="1">Belongs to the carotenoid oxygenase family.</text>
</comment>
<name>A0A8S1EV35_9PELO</name>
<dbReference type="Pfam" id="PF03055">
    <property type="entry name" value="RPE65"/>
    <property type="match status" value="1"/>
</dbReference>
<dbReference type="GO" id="GO:0042574">
    <property type="term" value="P:retinal metabolic process"/>
    <property type="evidence" value="ECO:0007669"/>
    <property type="project" value="TreeGrafter"/>
</dbReference>
<dbReference type="GO" id="GO:0003834">
    <property type="term" value="F:beta-carotene 15,15'-dioxygenase activity"/>
    <property type="evidence" value="ECO:0007669"/>
    <property type="project" value="TreeGrafter"/>
</dbReference>
<keyword evidence="3" id="KW-0560">Oxidoreductase</keyword>
<proteinExistence type="inferred from homology"/>
<accession>A0A8S1EV35</accession>
<dbReference type="GO" id="GO:0046872">
    <property type="term" value="F:metal ion binding"/>
    <property type="evidence" value="ECO:0007669"/>
    <property type="project" value="UniProtKB-KW"/>
</dbReference>
<dbReference type="Proteomes" id="UP000494206">
    <property type="component" value="Unassembled WGS sequence"/>
</dbReference>
<feature type="binding site" evidence="5">
    <location>
        <position position="233"/>
    </location>
    <ligand>
        <name>Fe cation</name>
        <dbReference type="ChEBI" id="CHEBI:24875"/>
        <note>catalytic</note>
    </ligand>
</feature>
<evidence type="ECO:0000256" key="1">
    <source>
        <dbReference type="ARBA" id="ARBA00006787"/>
    </source>
</evidence>
<dbReference type="GO" id="GO:0010436">
    <property type="term" value="F:carotenoid dioxygenase activity"/>
    <property type="evidence" value="ECO:0007669"/>
    <property type="project" value="TreeGrafter"/>
</dbReference>
<dbReference type="OrthoDB" id="407010at2759"/>
<evidence type="ECO:0000313" key="7">
    <source>
        <dbReference type="Proteomes" id="UP000494206"/>
    </source>
</evidence>
<evidence type="ECO:0000256" key="5">
    <source>
        <dbReference type="PIRSR" id="PIRSR604294-1"/>
    </source>
</evidence>
<comment type="cofactor">
    <cofactor evidence="5">
        <name>Fe(2+)</name>
        <dbReference type="ChEBI" id="CHEBI:29033"/>
    </cofactor>
    <text evidence="5">Binds 1 Fe(2+) ion per subunit.</text>
</comment>
<evidence type="ECO:0000256" key="4">
    <source>
        <dbReference type="ARBA" id="ARBA00023004"/>
    </source>
</evidence>
<keyword evidence="4 5" id="KW-0408">Iron</keyword>
<dbReference type="InterPro" id="IPR004294">
    <property type="entry name" value="Carotenoid_Oase"/>
</dbReference>
<dbReference type="PANTHER" id="PTHR10543">
    <property type="entry name" value="BETA-CAROTENE DIOXYGENASE"/>
    <property type="match status" value="1"/>
</dbReference>
<evidence type="ECO:0000256" key="2">
    <source>
        <dbReference type="ARBA" id="ARBA00022723"/>
    </source>
</evidence>
<evidence type="ECO:0000313" key="6">
    <source>
        <dbReference type="EMBL" id="CAB3404544.1"/>
    </source>
</evidence>
<keyword evidence="7" id="KW-1185">Reference proteome</keyword>
<protein>
    <submittedName>
        <fullName evidence="6">Uncharacterized protein</fullName>
    </submittedName>
</protein>
<dbReference type="AlphaFoldDB" id="A0A8S1EV35"/>
<feature type="binding site" evidence="5">
    <location>
        <position position="304"/>
    </location>
    <ligand>
        <name>Fe cation</name>
        <dbReference type="ChEBI" id="CHEBI:24875"/>
        <note>catalytic</note>
    </ligand>
</feature>
<dbReference type="EMBL" id="CADEPM010000004">
    <property type="protein sequence ID" value="CAB3404544.1"/>
    <property type="molecule type" value="Genomic_DNA"/>
</dbReference>